<feature type="compositionally biased region" description="Polar residues" evidence="1">
    <location>
        <begin position="1520"/>
        <end position="1535"/>
    </location>
</feature>
<feature type="compositionally biased region" description="Polar residues" evidence="1">
    <location>
        <begin position="1043"/>
        <end position="1053"/>
    </location>
</feature>
<keyword evidence="3" id="KW-1185">Reference proteome</keyword>
<feature type="compositionally biased region" description="Pro residues" evidence="1">
    <location>
        <begin position="1362"/>
        <end position="1376"/>
    </location>
</feature>
<proteinExistence type="predicted"/>
<dbReference type="Proteomes" id="UP000777438">
    <property type="component" value="Unassembled WGS sequence"/>
</dbReference>
<evidence type="ECO:0000313" key="2">
    <source>
        <dbReference type="EMBL" id="KAH6893178.1"/>
    </source>
</evidence>
<feature type="compositionally biased region" description="Pro residues" evidence="1">
    <location>
        <begin position="1342"/>
        <end position="1352"/>
    </location>
</feature>
<evidence type="ECO:0000313" key="3">
    <source>
        <dbReference type="Proteomes" id="UP000777438"/>
    </source>
</evidence>
<feature type="compositionally biased region" description="Low complexity" evidence="1">
    <location>
        <begin position="937"/>
        <end position="954"/>
    </location>
</feature>
<organism evidence="2 3">
    <name type="scientific">Thelonectria olida</name>
    <dbReference type="NCBI Taxonomy" id="1576542"/>
    <lineage>
        <taxon>Eukaryota</taxon>
        <taxon>Fungi</taxon>
        <taxon>Dikarya</taxon>
        <taxon>Ascomycota</taxon>
        <taxon>Pezizomycotina</taxon>
        <taxon>Sordariomycetes</taxon>
        <taxon>Hypocreomycetidae</taxon>
        <taxon>Hypocreales</taxon>
        <taxon>Nectriaceae</taxon>
        <taxon>Thelonectria</taxon>
    </lineage>
</organism>
<feature type="compositionally biased region" description="Low complexity" evidence="1">
    <location>
        <begin position="1022"/>
        <end position="1042"/>
    </location>
</feature>
<protein>
    <recommendedName>
        <fullName evidence="4">WW domain-containing protein</fullName>
    </recommendedName>
</protein>
<feature type="region of interest" description="Disordered" evidence="1">
    <location>
        <begin position="324"/>
        <end position="361"/>
    </location>
</feature>
<feature type="compositionally biased region" description="Low complexity" evidence="1">
    <location>
        <begin position="1144"/>
        <end position="1156"/>
    </location>
</feature>
<accession>A0A9P8WBI3</accession>
<comment type="caution">
    <text evidence="2">The sequence shown here is derived from an EMBL/GenBank/DDBJ whole genome shotgun (WGS) entry which is preliminary data.</text>
</comment>
<feature type="compositionally biased region" description="Pro residues" evidence="1">
    <location>
        <begin position="412"/>
        <end position="422"/>
    </location>
</feature>
<feature type="region of interest" description="Disordered" evidence="1">
    <location>
        <begin position="373"/>
        <end position="1620"/>
    </location>
</feature>
<feature type="compositionally biased region" description="Low complexity" evidence="1">
    <location>
        <begin position="480"/>
        <end position="490"/>
    </location>
</feature>
<feature type="compositionally biased region" description="Pro residues" evidence="1">
    <location>
        <begin position="1275"/>
        <end position="1285"/>
    </location>
</feature>
<feature type="compositionally biased region" description="Polar residues" evidence="1">
    <location>
        <begin position="446"/>
        <end position="467"/>
    </location>
</feature>
<feature type="region of interest" description="Disordered" evidence="1">
    <location>
        <begin position="290"/>
        <end position="311"/>
    </location>
</feature>
<feature type="compositionally biased region" description="Low complexity" evidence="1">
    <location>
        <begin position="982"/>
        <end position="1005"/>
    </location>
</feature>
<feature type="compositionally biased region" description="Polar residues" evidence="1">
    <location>
        <begin position="373"/>
        <end position="386"/>
    </location>
</feature>
<feature type="compositionally biased region" description="Polar residues" evidence="1">
    <location>
        <begin position="896"/>
        <end position="909"/>
    </location>
</feature>
<feature type="compositionally biased region" description="Pro residues" evidence="1">
    <location>
        <begin position="1490"/>
        <end position="1506"/>
    </location>
</feature>
<feature type="compositionally biased region" description="Basic and acidic residues" evidence="1">
    <location>
        <begin position="1508"/>
        <end position="1518"/>
    </location>
</feature>
<feature type="compositionally biased region" description="Low complexity" evidence="1">
    <location>
        <begin position="1249"/>
        <end position="1258"/>
    </location>
</feature>
<feature type="compositionally biased region" description="Low complexity" evidence="1">
    <location>
        <begin position="876"/>
        <end position="895"/>
    </location>
</feature>
<feature type="compositionally biased region" description="Polar residues" evidence="1">
    <location>
        <begin position="512"/>
        <end position="524"/>
    </location>
</feature>
<feature type="compositionally biased region" description="Polar residues" evidence="1">
    <location>
        <begin position="806"/>
        <end position="831"/>
    </location>
</feature>
<feature type="compositionally biased region" description="Polar residues" evidence="1">
    <location>
        <begin position="714"/>
        <end position="729"/>
    </location>
</feature>
<sequence>MAGLPEGWEWDYDGKRWFYKYKPTGHIQYHFPKEGDEFPDFVDAAAPVPVLAPEERLESQQQIKRQTSTSRSGGGSSGSGSNAAPGWKSRMSASARPVSSVWEDDNDGVFQPENFMYLGPGTYTDVSPLAEEEEEAARRVVAGGIEDRVDGATPGKGVSPVGSERTTPLVIKGVPVQTEFAMGDMMMMAGDSMSGHIAVPPTVPEEPMVPMIDSREVQRVFDPIGVIAEMPTDDTAVSRAEVDPEPIEMADNLVLAPIETAVPEGFAELGSSPVEQKIHTQGTLVQGNAARDGMRAPRQQQHQLQQGVVPQQRIERRATDTVVEGGAGGYQPYKPGVATKPDVLSRGPAPMRDEDYGDKRKTNLQREQSLMMNTKPSGSGQINHSNIPAALAPPRQTFNKPAADAGPVVTGPDPPPKVPVPPGQGGLGYVPSVLKVARTGSPQGGPRSQSPGNIENGQGLQQANTGVSKFPSVLRPAGRQSQQPQQPQPQTLKPSQGQHLAHGYVPPKQGQHPASMTPSPLKQQQRQEQDPRLGVKRVNTVPDQVPSQTPDQRPQQSIQQHMNLPYNGRVPGGSSTVPPPQAAPFAAPQIEPIRRSDTQPLGDIATAPIGQPIPRPHTTAPYPPDEPKIVRQNTAPYPPDDPRPPVRQNTTPYPPDDPRPIRQNTAPYPPDEPKPLRRQSTAPYPDEPPPDQQPVYNRRHSSVVSDMVSPLDSRGSSASPGFPLQTPSPLESGRRASSSASLGQTFSPSPLSQGSGSSGQPQGSYFPPSQNVEGQGHAVSAQNKLRKKSLGRSDSSKRASLPPGQSPLSTPSTMNSGSLHRSQSLKQTSQGAVIPQQQPQPQPQPQQLQKQLPMPPLQEGSSPQGLMRIEEHEETSNMTVSRSSSRNTRRSSMASIQQSPQGSRRQSLQMAPGTEVRVDSPVQSAVPPGWNGQGRMPQQQIGQTPTQGQFPPQGHIVQGQMAPSGQEPIQPLAPLKMKASTQGQAPPGQGPPQGQLPPQGQVAPGSQILPQGQQPLQAHVRPQGQAPPQGQLPPGQALQNQPSAQGQMPSQGQRPIPNQGAPHLMQAQPHPGQMHHQRINSMPVGQMPPQGHFQAGQMPPGQVPPGHLVVQGQPPPGQVGPGGQMPPHGHMRAASQGQAPNGRVQPQVQIPQSQPQWNPNTQSPMGHGPRPGSVPPETPKENRLLKWFKGGNKSNNQSPTTSQNHSPASSTGNAAPQWGGGEYSEPAVWQPGMPIKGQRPPSNMPPPQQQQLGQMPPGSNGVSHTVAPLNIRPGSVPPGQAPPLQGPVGHVPPGRAPNQVPMGQLPTGQFPPGQVPPGQVPPVQRFPGQAPRSQVPQTGPILAPPNQGPPRGAPINMLPAKAPSPVPLKQAPPPTEVSPLLEKSKMAPPNAPMPVQNQQPGSRMHPPALLPESARCGHTPPPPEPSPVPSDMGPPPLSQIPPGNRDSFSDASFIEVSEAKPQPVLRPHVVQVHRRPADLHEGMSRTQTPTQPPLQPPAQPLAPPQPRTNERPVSREKIASTFSLPSQRQNVQSEPPQEGPERSLTPAPLFSKPNSPASSKSGAISPPALRSPQAKQFEPAPLAQQPPPAKAQPPVDDKWAKKPVVDYSGGDWGDDDDWDY</sequence>
<dbReference type="OrthoDB" id="3439539at2759"/>
<feature type="compositionally biased region" description="Low complexity" evidence="1">
    <location>
        <begin position="299"/>
        <end position="311"/>
    </location>
</feature>
<name>A0A9P8WBI3_9HYPO</name>
<feature type="compositionally biased region" description="Basic and acidic residues" evidence="1">
    <location>
        <begin position="1595"/>
        <end position="1604"/>
    </location>
</feature>
<feature type="compositionally biased region" description="Polar residues" evidence="1">
    <location>
        <begin position="1192"/>
        <end position="1214"/>
    </location>
</feature>
<gene>
    <name evidence="2" type="ORF">B0T10DRAFT_267246</name>
</gene>
<feature type="region of interest" description="Disordered" evidence="1">
    <location>
        <begin position="54"/>
        <end position="92"/>
    </location>
</feature>
<feature type="compositionally biased region" description="Polar residues" evidence="1">
    <location>
        <begin position="1552"/>
        <end position="1562"/>
    </location>
</feature>
<feature type="compositionally biased region" description="Basic and acidic residues" evidence="1">
    <location>
        <begin position="351"/>
        <end position="361"/>
    </location>
</feature>
<dbReference type="EMBL" id="JAGPYM010000006">
    <property type="protein sequence ID" value="KAH6893178.1"/>
    <property type="molecule type" value="Genomic_DNA"/>
</dbReference>
<feature type="compositionally biased region" description="Pro residues" evidence="1">
    <location>
        <begin position="1419"/>
        <end position="1439"/>
    </location>
</feature>
<feature type="compositionally biased region" description="Low complexity" evidence="1">
    <location>
        <begin position="735"/>
        <end position="770"/>
    </location>
</feature>
<evidence type="ECO:0008006" key="4">
    <source>
        <dbReference type="Google" id="ProtNLM"/>
    </source>
</evidence>
<reference evidence="2 3" key="1">
    <citation type="journal article" date="2021" name="Nat. Commun.">
        <title>Genetic determinants of endophytism in the Arabidopsis root mycobiome.</title>
        <authorList>
            <person name="Mesny F."/>
            <person name="Miyauchi S."/>
            <person name="Thiergart T."/>
            <person name="Pickel B."/>
            <person name="Atanasova L."/>
            <person name="Karlsson M."/>
            <person name="Huettel B."/>
            <person name="Barry K.W."/>
            <person name="Haridas S."/>
            <person name="Chen C."/>
            <person name="Bauer D."/>
            <person name="Andreopoulos W."/>
            <person name="Pangilinan J."/>
            <person name="LaButti K."/>
            <person name="Riley R."/>
            <person name="Lipzen A."/>
            <person name="Clum A."/>
            <person name="Drula E."/>
            <person name="Henrissat B."/>
            <person name="Kohler A."/>
            <person name="Grigoriev I.V."/>
            <person name="Martin F.M."/>
            <person name="Hacquard S."/>
        </authorList>
    </citation>
    <scope>NUCLEOTIDE SEQUENCE [LARGE SCALE GENOMIC DNA]</scope>
    <source>
        <strain evidence="2 3">MPI-CAGE-CH-0241</strain>
    </source>
</reference>
<evidence type="ECO:0000256" key="1">
    <source>
        <dbReference type="SAM" id="MobiDB-lite"/>
    </source>
</evidence>
<feature type="compositionally biased region" description="Polar residues" evidence="1">
    <location>
        <begin position="541"/>
        <end position="562"/>
    </location>
</feature>